<dbReference type="CDD" id="cd16922">
    <property type="entry name" value="HATPase_EvgS-ArcB-TorS-like"/>
    <property type="match status" value="1"/>
</dbReference>
<evidence type="ECO:0000256" key="11">
    <source>
        <dbReference type="ARBA" id="ARBA00023136"/>
    </source>
</evidence>
<dbReference type="PROSITE" id="PS50113">
    <property type="entry name" value="PAC"/>
    <property type="match status" value="1"/>
</dbReference>
<dbReference type="InterPro" id="IPR003661">
    <property type="entry name" value="HisK_dim/P_dom"/>
</dbReference>
<keyword evidence="11 13" id="KW-0472">Membrane</keyword>
<dbReference type="Gene3D" id="3.30.565.10">
    <property type="entry name" value="Histidine kinase-like ATPase, C-terminal domain"/>
    <property type="match status" value="1"/>
</dbReference>
<sequence>MGNALFTLSGESPVGRGPFKPLLGCAARVLAAQDLMANQTASADSRWQKRFQGTAESDVSTMSKMMRSLDIFSVTARGRTVSASAGQRVDVLRRKTIANNARLLIALSVLLMPFAMWALVGKAMLGFALACLGLASGMISLSLHHRGNHDASAKVQVASLLAAGLVLTLADPQLADMGLVIMLMAPILTALLLDAQARLVSWAVVAIALGFAAALSLLGLPLQPGLAAEATWAGAFVFAAAICLVAHSTHKINAGYVVHDKAQLNVYRHLVDHVQDTVLCFSSEGELLTVSLSAETLFGCPRYQVTSQALGERLHVMDRPAYLTAFADANQGGRSRTIEVRMRQDDPHAVGRVPQFIWVEVRFSPVKDQEAAGGQRCEVIALLRDVTERKASEAAMAESRRVAEEASQAKSRFLATIGHELRTPLNAVVGFSEMMTTGIGGELSPTHREYASLIHQSGRHLLDVVGMLLDMSRIEAGKFEIATARFQPDEIVPACFSMLDAMARGRSIKLQSEIEPDLPAILADERACRQILINLLSNAIKFSHDGDVVTLVVKRQGQSLSFSVRDHGIGMAPVALARIGEPFFQAQDGLNRQYEGTGLGLSIVKGLAELHGGTLRAMSEIGAGTTMTVLLPINGPATKLGETAEVLPLHREPAPAPTPSWQNEKRKAQ</sequence>
<dbReference type="InterPro" id="IPR036097">
    <property type="entry name" value="HisK_dim/P_sf"/>
</dbReference>
<evidence type="ECO:0000256" key="13">
    <source>
        <dbReference type="SAM" id="Phobius"/>
    </source>
</evidence>
<feature type="transmembrane region" description="Helical" evidence="13">
    <location>
        <begin position="226"/>
        <end position="246"/>
    </location>
</feature>
<dbReference type="InterPro" id="IPR035965">
    <property type="entry name" value="PAS-like_dom_sf"/>
</dbReference>
<dbReference type="Gene3D" id="1.10.287.130">
    <property type="match status" value="1"/>
</dbReference>
<keyword evidence="13" id="KW-0812">Transmembrane</keyword>
<dbReference type="FunFam" id="3.30.565.10:FF:000023">
    <property type="entry name" value="PAS domain-containing sensor histidine kinase"/>
    <property type="match status" value="1"/>
</dbReference>
<dbReference type="InterPro" id="IPR000700">
    <property type="entry name" value="PAS-assoc_C"/>
</dbReference>
<keyword evidence="6" id="KW-0808">Transferase</keyword>
<dbReference type="InterPro" id="IPR005467">
    <property type="entry name" value="His_kinase_dom"/>
</dbReference>
<evidence type="ECO:0000259" key="14">
    <source>
        <dbReference type="PROSITE" id="PS50109"/>
    </source>
</evidence>
<feature type="region of interest" description="Disordered" evidence="12">
    <location>
        <begin position="650"/>
        <end position="669"/>
    </location>
</feature>
<reference evidence="17 18" key="1">
    <citation type="submission" date="2016-10" db="EMBL/GenBank/DDBJ databases">
        <authorList>
            <person name="de Groot N.N."/>
        </authorList>
    </citation>
    <scope>NUCLEOTIDE SEQUENCE [LARGE SCALE GENOMIC DNA]</scope>
    <source>
        <strain evidence="17 18">IPL20</strain>
    </source>
</reference>
<evidence type="ECO:0000256" key="12">
    <source>
        <dbReference type="SAM" id="MobiDB-lite"/>
    </source>
</evidence>
<keyword evidence="4" id="KW-1003">Cell membrane</keyword>
<accession>A0A1I7NMR7</accession>
<dbReference type="PROSITE" id="PS50109">
    <property type="entry name" value="HIS_KIN"/>
    <property type="match status" value="1"/>
</dbReference>
<name>A0A1I7NMR7_9HYPH</name>
<dbReference type="InterPro" id="IPR000014">
    <property type="entry name" value="PAS"/>
</dbReference>
<dbReference type="SUPFAM" id="SSF55785">
    <property type="entry name" value="PYP-like sensor domain (PAS domain)"/>
    <property type="match status" value="1"/>
</dbReference>
<dbReference type="PRINTS" id="PR00344">
    <property type="entry name" value="BCTRLSENSOR"/>
</dbReference>
<dbReference type="InterPro" id="IPR003594">
    <property type="entry name" value="HATPase_dom"/>
</dbReference>
<evidence type="ECO:0000256" key="7">
    <source>
        <dbReference type="ARBA" id="ARBA00022741"/>
    </source>
</evidence>
<feature type="transmembrane region" description="Helical" evidence="13">
    <location>
        <begin position="175"/>
        <end position="193"/>
    </location>
</feature>
<dbReference type="SMART" id="SM00388">
    <property type="entry name" value="HisKA"/>
    <property type="match status" value="1"/>
</dbReference>
<evidence type="ECO:0000256" key="3">
    <source>
        <dbReference type="ARBA" id="ARBA00012438"/>
    </source>
</evidence>
<comment type="catalytic activity">
    <reaction evidence="1">
        <text>ATP + protein L-histidine = ADP + protein N-phospho-L-histidine.</text>
        <dbReference type="EC" id="2.7.13.3"/>
    </reaction>
</comment>
<evidence type="ECO:0000256" key="6">
    <source>
        <dbReference type="ARBA" id="ARBA00022679"/>
    </source>
</evidence>
<evidence type="ECO:0000259" key="15">
    <source>
        <dbReference type="PROSITE" id="PS50112"/>
    </source>
</evidence>
<comment type="subcellular location">
    <subcellularLocation>
        <location evidence="2">Cell membrane</location>
    </subcellularLocation>
</comment>
<keyword evidence="7" id="KW-0547">Nucleotide-binding</keyword>
<dbReference type="PANTHER" id="PTHR43047">
    <property type="entry name" value="TWO-COMPONENT HISTIDINE PROTEIN KINASE"/>
    <property type="match status" value="1"/>
</dbReference>
<evidence type="ECO:0000256" key="1">
    <source>
        <dbReference type="ARBA" id="ARBA00000085"/>
    </source>
</evidence>
<dbReference type="AlphaFoldDB" id="A0A1I7NMR7"/>
<evidence type="ECO:0000256" key="10">
    <source>
        <dbReference type="ARBA" id="ARBA00023012"/>
    </source>
</evidence>
<dbReference type="CDD" id="cd00082">
    <property type="entry name" value="HisKA"/>
    <property type="match status" value="1"/>
</dbReference>
<dbReference type="GO" id="GO:0000155">
    <property type="term" value="F:phosphorelay sensor kinase activity"/>
    <property type="evidence" value="ECO:0007669"/>
    <property type="project" value="InterPro"/>
</dbReference>
<feature type="domain" description="PAC" evidence="16">
    <location>
        <begin position="336"/>
        <end position="398"/>
    </location>
</feature>
<dbReference type="GO" id="GO:0005524">
    <property type="term" value="F:ATP binding"/>
    <property type="evidence" value="ECO:0007669"/>
    <property type="project" value="UniProtKB-KW"/>
</dbReference>
<dbReference type="Pfam" id="PF02518">
    <property type="entry name" value="HATPase_c"/>
    <property type="match status" value="1"/>
</dbReference>
<evidence type="ECO:0000259" key="16">
    <source>
        <dbReference type="PROSITE" id="PS50113"/>
    </source>
</evidence>
<dbReference type="EC" id="2.7.13.3" evidence="3"/>
<dbReference type="EMBL" id="FPCK01000002">
    <property type="protein sequence ID" value="SFV35954.1"/>
    <property type="molecule type" value="Genomic_DNA"/>
</dbReference>
<evidence type="ECO:0000256" key="9">
    <source>
        <dbReference type="ARBA" id="ARBA00022840"/>
    </source>
</evidence>
<evidence type="ECO:0000256" key="5">
    <source>
        <dbReference type="ARBA" id="ARBA00022553"/>
    </source>
</evidence>
<feature type="domain" description="PAS" evidence="15">
    <location>
        <begin position="263"/>
        <end position="333"/>
    </location>
</feature>
<dbReference type="InterPro" id="IPR004358">
    <property type="entry name" value="Sig_transdc_His_kin-like_C"/>
</dbReference>
<feature type="transmembrane region" description="Helical" evidence="13">
    <location>
        <begin position="151"/>
        <end position="169"/>
    </location>
</feature>
<dbReference type="GO" id="GO:0005886">
    <property type="term" value="C:plasma membrane"/>
    <property type="evidence" value="ECO:0007669"/>
    <property type="project" value="UniProtKB-SubCell"/>
</dbReference>
<dbReference type="PROSITE" id="PS50112">
    <property type="entry name" value="PAS"/>
    <property type="match status" value="1"/>
</dbReference>
<feature type="transmembrane region" description="Helical" evidence="13">
    <location>
        <begin position="103"/>
        <end position="120"/>
    </location>
</feature>
<dbReference type="Proteomes" id="UP000199074">
    <property type="component" value="Unassembled WGS sequence"/>
</dbReference>
<protein>
    <recommendedName>
        <fullName evidence="3">histidine kinase</fullName>
        <ecNumber evidence="3">2.7.13.3</ecNumber>
    </recommendedName>
</protein>
<dbReference type="SUPFAM" id="SSF47384">
    <property type="entry name" value="Homodimeric domain of signal transducing histidine kinase"/>
    <property type="match status" value="1"/>
</dbReference>
<organism evidence="17 18">
    <name type="scientific">Devosia crocina</name>
    <dbReference type="NCBI Taxonomy" id="429728"/>
    <lineage>
        <taxon>Bacteria</taxon>
        <taxon>Pseudomonadati</taxon>
        <taxon>Pseudomonadota</taxon>
        <taxon>Alphaproteobacteria</taxon>
        <taxon>Hyphomicrobiales</taxon>
        <taxon>Devosiaceae</taxon>
        <taxon>Devosia</taxon>
    </lineage>
</organism>
<dbReference type="CDD" id="cd00130">
    <property type="entry name" value="PAS"/>
    <property type="match status" value="1"/>
</dbReference>
<keyword evidence="18" id="KW-1185">Reference proteome</keyword>
<dbReference type="STRING" id="429728.SAMN05216456_2287"/>
<evidence type="ECO:0000313" key="17">
    <source>
        <dbReference type="EMBL" id="SFV35954.1"/>
    </source>
</evidence>
<keyword evidence="10" id="KW-0902">Two-component regulatory system</keyword>
<keyword evidence="13" id="KW-1133">Transmembrane helix</keyword>
<feature type="transmembrane region" description="Helical" evidence="13">
    <location>
        <begin position="126"/>
        <end position="144"/>
    </location>
</feature>
<dbReference type="Pfam" id="PF00512">
    <property type="entry name" value="HisKA"/>
    <property type="match status" value="1"/>
</dbReference>
<proteinExistence type="predicted"/>
<gene>
    <name evidence="17" type="ORF">SAMN05216456_2287</name>
</gene>
<dbReference type="OrthoDB" id="9813151at2"/>
<evidence type="ECO:0000256" key="4">
    <source>
        <dbReference type="ARBA" id="ARBA00022475"/>
    </source>
</evidence>
<evidence type="ECO:0000313" key="18">
    <source>
        <dbReference type="Proteomes" id="UP000199074"/>
    </source>
</evidence>
<dbReference type="NCBIfam" id="TIGR00229">
    <property type="entry name" value="sensory_box"/>
    <property type="match status" value="1"/>
</dbReference>
<feature type="transmembrane region" description="Helical" evidence="13">
    <location>
        <begin position="200"/>
        <end position="220"/>
    </location>
</feature>
<dbReference type="Gene3D" id="3.30.450.20">
    <property type="entry name" value="PAS domain"/>
    <property type="match status" value="1"/>
</dbReference>
<dbReference type="InterPro" id="IPR036890">
    <property type="entry name" value="HATPase_C_sf"/>
</dbReference>
<evidence type="ECO:0000256" key="8">
    <source>
        <dbReference type="ARBA" id="ARBA00022777"/>
    </source>
</evidence>
<keyword evidence="8 17" id="KW-0418">Kinase</keyword>
<feature type="domain" description="Histidine kinase" evidence="14">
    <location>
        <begin position="416"/>
        <end position="635"/>
    </location>
</feature>
<dbReference type="SUPFAM" id="SSF55874">
    <property type="entry name" value="ATPase domain of HSP90 chaperone/DNA topoisomerase II/histidine kinase"/>
    <property type="match status" value="1"/>
</dbReference>
<keyword evidence="9" id="KW-0067">ATP-binding</keyword>
<dbReference type="SMART" id="SM00387">
    <property type="entry name" value="HATPase_c"/>
    <property type="match status" value="1"/>
</dbReference>
<evidence type="ECO:0000256" key="2">
    <source>
        <dbReference type="ARBA" id="ARBA00004236"/>
    </source>
</evidence>
<keyword evidence="5" id="KW-0597">Phosphoprotein</keyword>